<comment type="similarity">
    <text evidence="2 12">Belongs to the taffazin family.</text>
</comment>
<evidence type="ECO:0000256" key="2">
    <source>
        <dbReference type="ARBA" id="ARBA00010524"/>
    </source>
</evidence>
<dbReference type="EMBL" id="JAFCIX010000116">
    <property type="protein sequence ID" value="KAH6598050.1"/>
    <property type="molecule type" value="Genomic_DNA"/>
</dbReference>
<gene>
    <name evidence="14" type="ORF">BASA50_003933</name>
</gene>
<evidence type="ECO:0000259" key="13">
    <source>
        <dbReference type="SMART" id="SM00563"/>
    </source>
</evidence>
<evidence type="ECO:0000256" key="3">
    <source>
        <dbReference type="ARBA" id="ARBA00022679"/>
    </source>
</evidence>
<reference evidence="14 15" key="1">
    <citation type="submission" date="2021-02" db="EMBL/GenBank/DDBJ databases">
        <title>Variation within the Batrachochytrium salamandrivorans European outbreak.</title>
        <authorList>
            <person name="Kelly M."/>
            <person name="Pasmans F."/>
            <person name="Shea T.P."/>
            <person name="Munoz J.F."/>
            <person name="Carranza S."/>
            <person name="Cuomo C.A."/>
            <person name="Martel A."/>
        </authorList>
    </citation>
    <scope>NUCLEOTIDE SEQUENCE [LARGE SCALE GENOMIC DNA]</scope>
    <source>
        <strain evidence="14 15">AMFP18/2</strain>
    </source>
</reference>
<keyword evidence="6" id="KW-0443">Lipid metabolism</keyword>
<keyword evidence="9" id="KW-0012">Acyltransferase</keyword>
<evidence type="ECO:0000313" key="14">
    <source>
        <dbReference type="EMBL" id="KAH6598050.1"/>
    </source>
</evidence>
<dbReference type="InterPro" id="IPR002123">
    <property type="entry name" value="Plipid/glycerol_acylTrfase"/>
</dbReference>
<evidence type="ECO:0000256" key="7">
    <source>
        <dbReference type="ARBA" id="ARBA00023128"/>
    </source>
</evidence>
<keyword evidence="7" id="KW-0496">Mitochondrion</keyword>
<evidence type="ECO:0000256" key="8">
    <source>
        <dbReference type="ARBA" id="ARBA00023136"/>
    </source>
</evidence>
<dbReference type="SUPFAM" id="SSF69593">
    <property type="entry name" value="Glycerol-3-phosphate (1)-acyltransferase"/>
    <property type="match status" value="1"/>
</dbReference>
<dbReference type="Pfam" id="PF01553">
    <property type="entry name" value="Acyltransferase"/>
    <property type="match status" value="1"/>
</dbReference>
<keyword evidence="8" id="KW-0472">Membrane</keyword>
<dbReference type="InterPro" id="IPR000872">
    <property type="entry name" value="Tafazzin"/>
</dbReference>
<dbReference type="CDD" id="cd07989">
    <property type="entry name" value="LPLAT_AGPAT-like"/>
    <property type="match status" value="1"/>
</dbReference>
<evidence type="ECO:0000256" key="1">
    <source>
        <dbReference type="ARBA" id="ARBA00004137"/>
    </source>
</evidence>
<evidence type="ECO:0000256" key="10">
    <source>
        <dbReference type="ARBA" id="ARBA00024323"/>
    </source>
</evidence>
<evidence type="ECO:0000256" key="9">
    <source>
        <dbReference type="ARBA" id="ARBA00023315"/>
    </source>
</evidence>
<comment type="catalytic activity">
    <reaction evidence="11">
        <text>1'-[1,2-diacyl-sn-glycero-3-phospho],3'-[1-acyl-sn-glycero-3-phospho]-glycerol + a 1,2-diacyl-sn-glycero-3-phosphocholine = a cardiolipin + a 1-acyl-sn-glycero-3-phosphocholine</text>
        <dbReference type="Rhea" id="RHEA:33731"/>
        <dbReference type="ChEBI" id="CHEBI:57643"/>
        <dbReference type="ChEBI" id="CHEBI:58168"/>
        <dbReference type="ChEBI" id="CHEBI:62237"/>
        <dbReference type="ChEBI" id="CHEBI:64743"/>
    </reaction>
    <physiologicalReaction direction="left-to-right" evidence="11">
        <dbReference type="Rhea" id="RHEA:33732"/>
    </physiologicalReaction>
    <physiologicalReaction direction="right-to-left" evidence="11">
        <dbReference type="Rhea" id="RHEA:33733"/>
    </physiologicalReaction>
</comment>
<evidence type="ECO:0000256" key="4">
    <source>
        <dbReference type="ARBA" id="ARBA00022787"/>
    </source>
</evidence>
<dbReference type="SMART" id="SM00563">
    <property type="entry name" value="PlsC"/>
    <property type="match status" value="1"/>
</dbReference>
<evidence type="ECO:0000313" key="15">
    <source>
        <dbReference type="Proteomes" id="UP001648503"/>
    </source>
</evidence>
<evidence type="ECO:0000256" key="6">
    <source>
        <dbReference type="ARBA" id="ARBA00023098"/>
    </source>
</evidence>
<evidence type="ECO:0000256" key="12">
    <source>
        <dbReference type="RuleBase" id="RU365062"/>
    </source>
</evidence>
<feature type="domain" description="Phospholipid/glycerol acyltransferase" evidence="13">
    <location>
        <begin position="56"/>
        <end position="180"/>
    </location>
</feature>
<dbReference type="PANTHER" id="PTHR12497:SF0">
    <property type="entry name" value="TAFAZZIN"/>
    <property type="match status" value="1"/>
</dbReference>
<keyword evidence="15" id="KW-1185">Reference proteome</keyword>
<keyword evidence="4" id="KW-1000">Mitochondrion outer membrane</keyword>
<accession>A0ABQ8FGR5</accession>
<dbReference type="Proteomes" id="UP001648503">
    <property type="component" value="Unassembled WGS sequence"/>
</dbReference>
<proteinExistence type="inferred from homology"/>
<evidence type="ECO:0000256" key="11">
    <source>
        <dbReference type="ARBA" id="ARBA00047906"/>
    </source>
</evidence>
<keyword evidence="5" id="KW-0999">Mitochondrion inner membrane</keyword>
<dbReference type="PANTHER" id="PTHR12497">
    <property type="entry name" value="TAZ PROTEIN TAFAZZIN"/>
    <property type="match status" value="1"/>
</dbReference>
<organism evidence="14 15">
    <name type="scientific">Batrachochytrium salamandrivorans</name>
    <dbReference type="NCBI Taxonomy" id="1357716"/>
    <lineage>
        <taxon>Eukaryota</taxon>
        <taxon>Fungi</taxon>
        <taxon>Fungi incertae sedis</taxon>
        <taxon>Chytridiomycota</taxon>
        <taxon>Chytridiomycota incertae sedis</taxon>
        <taxon>Chytridiomycetes</taxon>
        <taxon>Rhizophydiales</taxon>
        <taxon>Rhizophydiales incertae sedis</taxon>
        <taxon>Batrachochytrium</taxon>
    </lineage>
</organism>
<keyword evidence="3" id="KW-0808">Transferase</keyword>
<comment type="caution">
    <text evidence="14">The sequence shown here is derived from an EMBL/GenBank/DDBJ whole genome shotgun (WGS) entry which is preliminary data.</text>
</comment>
<evidence type="ECO:0000256" key="5">
    <source>
        <dbReference type="ARBA" id="ARBA00022792"/>
    </source>
</evidence>
<name>A0ABQ8FGR5_9FUNG</name>
<comment type="subcellular location">
    <subcellularLocation>
        <location evidence="1">Mitochondrion inner membrane</location>
        <topology evidence="1">Peripheral membrane protein</topology>
        <orientation evidence="1">Intermembrane side</orientation>
    </subcellularLocation>
    <subcellularLocation>
        <location evidence="10">Mitochondrion outer membrane</location>
        <topology evidence="10">Peripheral membrane protein</topology>
        <orientation evidence="10">Intermembrane side</orientation>
    </subcellularLocation>
</comment>
<protein>
    <recommendedName>
        <fullName evidence="12">Tafazzin family protein</fullName>
    </recommendedName>
</protein>
<dbReference type="PRINTS" id="PR00979">
    <property type="entry name" value="TAFAZZIN"/>
</dbReference>
<sequence>MEPLCMKHLPPVSVATRILLGLGGAVCKAWLDHCTAFQVHNRHHLLSALQRGNQPLISVCNHSATLDDPILFGALPWSTLFDPYQMRWSLAAKEICFTNAFTSWVFETGQALPIVRGDGIYQPVMNQAVDLLNDNRWVHIFPEGRVNQSRNMLRFKWGVARLIMDAKTPPLLLPFYHRGMEAMVPLSQHYPTPMTKVVLAFGKPIDFREYTFQPSLSDSEQRIRITQDIQSEMGRLERFVNDAFS</sequence>